<dbReference type="GeneID" id="54560745"/>
<feature type="signal peptide" evidence="1">
    <location>
        <begin position="1"/>
        <end position="18"/>
    </location>
</feature>
<protein>
    <recommendedName>
        <fullName evidence="2">FAS1 domain-containing protein</fullName>
    </recommendedName>
</protein>
<reference evidence="3" key="1">
    <citation type="journal article" date="2020" name="Stud. Mycol.">
        <title>101 Dothideomycetes genomes: a test case for predicting lifestyles and emergence of pathogens.</title>
        <authorList>
            <person name="Haridas S."/>
            <person name="Albert R."/>
            <person name="Binder M."/>
            <person name="Bloem J."/>
            <person name="Labutti K."/>
            <person name="Salamov A."/>
            <person name="Andreopoulos B."/>
            <person name="Baker S."/>
            <person name="Barry K."/>
            <person name="Bills G."/>
            <person name="Bluhm B."/>
            <person name="Cannon C."/>
            <person name="Castanera R."/>
            <person name="Culley D."/>
            <person name="Daum C."/>
            <person name="Ezra D."/>
            <person name="Gonzalez J."/>
            <person name="Henrissat B."/>
            <person name="Kuo A."/>
            <person name="Liang C."/>
            <person name="Lipzen A."/>
            <person name="Lutzoni F."/>
            <person name="Magnuson J."/>
            <person name="Mondo S."/>
            <person name="Nolan M."/>
            <person name="Ohm R."/>
            <person name="Pangilinan J."/>
            <person name="Park H.-J."/>
            <person name="Ramirez L."/>
            <person name="Alfaro M."/>
            <person name="Sun H."/>
            <person name="Tritt A."/>
            <person name="Yoshinaga Y."/>
            <person name="Zwiers L.-H."/>
            <person name="Turgeon B."/>
            <person name="Goodwin S."/>
            <person name="Spatafora J."/>
            <person name="Crous P."/>
            <person name="Grigoriev I."/>
        </authorList>
    </citation>
    <scope>NUCLEOTIDE SEQUENCE</scope>
    <source>
        <strain evidence="3">ATCC 36951</strain>
    </source>
</reference>
<dbReference type="SMART" id="SM00554">
    <property type="entry name" value="FAS1"/>
    <property type="match status" value="2"/>
</dbReference>
<accession>A0A6A6CGK4</accession>
<feature type="domain" description="FAS1" evidence="2">
    <location>
        <begin position="24"/>
        <end position="175"/>
    </location>
</feature>
<dbReference type="Pfam" id="PF02469">
    <property type="entry name" value="Fasciclin"/>
    <property type="match status" value="2"/>
</dbReference>
<dbReference type="SUPFAM" id="SSF82153">
    <property type="entry name" value="FAS1 domain"/>
    <property type="match status" value="2"/>
</dbReference>
<dbReference type="InterPro" id="IPR036378">
    <property type="entry name" value="FAS1_dom_sf"/>
</dbReference>
<gene>
    <name evidence="3" type="ORF">M409DRAFT_24956</name>
</gene>
<dbReference type="OrthoDB" id="286301at2759"/>
<evidence type="ECO:0000313" key="4">
    <source>
        <dbReference type="Proteomes" id="UP000799537"/>
    </source>
</evidence>
<dbReference type="GO" id="GO:0000329">
    <property type="term" value="C:fungal-type vacuole membrane"/>
    <property type="evidence" value="ECO:0007669"/>
    <property type="project" value="TreeGrafter"/>
</dbReference>
<evidence type="ECO:0000256" key="1">
    <source>
        <dbReference type="SAM" id="SignalP"/>
    </source>
</evidence>
<keyword evidence="4" id="KW-1185">Reference proteome</keyword>
<organism evidence="3 4">
    <name type="scientific">Zasmidium cellare ATCC 36951</name>
    <dbReference type="NCBI Taxonomy" id="1080233"/>
    <lineage>
        <taxon>Eukaryota</taxon>
        <taxon>Fungi</taxon>
        <taxon>Dikarya</taxon>
        <taxon>Ascomycota</taxon>
        <taxon>Pezizomycotina</taxon>
        <taxon>Dothideomycetes</taxon>
        <taxon>Dothideomycetidae</taxon>
        <taxon>Mycosphaerellales</taxon>
        <taxon>Mycosphaerellaceae</taxon>
        <taxon>Zasmidium</taxon>
    </lineage>
</organism>
<dbReference type="Proteomes" id="UP000799537">
    <property type="component" value="Unassembled WGS sequence"/>
</dbReference>
<dbReference type="InterPro" id="IPR050904">
    <property type="entry name" value="Adhesion/Biosynth-related"/>
</dbReference>
<proteinExistence type="predicted"/>
<dbReference type="EMBL" id="ML993603">
    <property type="protein sequence ID" value="KAF2164556.1"/>
    <property type="molecule type" value="Genomic_DNA"/>
</dbReference>
<dbReference type="PROSITE" id="PS50213">
    <property type="entry name" value="FAS1"/>
    <property type="match status" value="2"/>
</dbReference>
<keyword evidence="1" id="KW-0732">Signal</keyword>
<sequence>MQFKTFLTAAAIAGLASAQSNDTTPSLAAALNSTSDLSSLNTLLGQNPDILNTLANATNITIFAPSNSAFESILNSPDVQALQADGTVAALLTYHVLNGTVYAENITSTPTFAHTLLSNETYSTVTGGQVVGVRLVNGTDGGNVTVISGFGQRSNVVTANVNVTNGVVHIIDQVLTIPGNVSSTALAANLTALAGALQATNLTDTLDTTPDITVFAPTNAAFEDIGSALANLTVEQASAILGYHVINGTVAYSSLLSNGSSVDTLAGPPVNITIEDGEVFVNSARVIAADILVSGGVVHVIDSVLNPNSTLTPNPDEDEPAVAYSGASSGAVPYTSGITAPTATTYSNLASTTDAVAEGYTAAPSDALNSASESAATGASSTSSAGAAMPTGAIGAAALFGGAAWLANL</sequence>
<evidence type="ECO:0000313" key="3">
    <source>
        <dbReference type="EMBL" id="KAF2164556.1"/>
    </source>
</evidence>
<dbReference type="FunFam" id="2.30.180.10:FF:000032">
    <property type="entry name" value="Fasciclin domain-containing protein, putative"/>
    <property type="match status" value="1"/>
</dbReference>
<feature type="domain" description="FAS1" evidence="2">
    <location>
        <begin position="177"/>
        <end position="305"/>
    </location>
</feature>
<dbReference type="GO" id="GO:0016236">
    <property type="term" value="P:macroautophagy"/>
    <property type="evidence" value="ECO:0007669"/>
    <property type="project" value="TreeGrafter"/>
</dbReference>
<dbReference type="PANTHER" id="PTHR10900">
    <property type="entry name" value="PERIOSTIN-RELATED"/>
    <property type="match status" value="1"/>
</dbReference>
<name>A0A6A6CGK4_ZASCE</name>
<dbReference type="Gene3D" id="2.30.180.10">
    <property type="entry name" value="FAS1 domain"/>
    <property type="match status" value="2"/>
</dbReference>
<dbReference type="PANTHER" id="PTHR10900:SF77">
    <property type="entry name" value="FI19380P1"/>
    <property type="match status" value="1"/>
</dbReference>
<feature type="chain" id="PRO_5025621934" description="FAS1 domain-containing protein" evidence="1">
    <location>
        <begin position="19"/>
        <end position="409"/>
    </location>
</feature>
<dbReference type="RefSeq" id="XP_033665445.1">
    <property type="nucleotide sequence ID" value="XM_033807473.1"/>
</dbReference>
<dbReference type="AlphaFoldDB" id="A0A6A6CGK4"/>
<evidence type="ECO:0000259" key="2">
    <source>
        <dbReference type="PROSITE" id="PS50213"/>
    </source>
</evidence>
<dbReference type="InterPro" id="IPR000782">
    <property type="entry name" value="FAS1_domain"/>
</dbReference>